<evidence type="ECO:0000256" key="1">
    <source>
        <dbReference type="SAM" id="Phobius"/>
    </source>
</evidence>
<dbReference type="Proteomes" id="UP000694892">
    <property type="component" value="Chromosome 5S"/>
</dbReference>
<name>A0A974CTG2_XENLA</name>
<dbReference type="EMBL" id="CM004475">
    <property type="protein sequence ID" value="OCT78336.1"/>
    <property type="molecule type" value="Genomic_DNA"/>
</dbReference>
<gene>
    <name evidence="2" type="ORF">XELAEV_18029445mg</name>
</gene>
<sequence>MEVRPNVGRPLLVHQDGSYLTRFQFQATIKKCVLSLGWEGDGFKSHSFRIGAANLGLPVVTIMGIGLLPLLSRYVDRYGAPHILVLHAGGSDLSSVPMRLFIQDIKCDWWRLIRRFPGTLLVWSDIVDRFTWREARFNDAISKDRVKVNREVGKFAVRTGGLALRHMELEEKEISVYREDGVHLNEIGLDIFNMSLQDGLEKALVVWGEQRILRG</sequence>
<keyword evidence="1" id="KW-0472">Membrane</keyword>
<evidence type="ECO:0000313" key="2">
    <source>
        <dbReference type="EMBL" id="OCT78336.1"/>
    </source>
</evidence>
<keyword evidence="1" id="KW-0812">Transmembrane</keyword>
<organism evidence="2 3">
    <name type="scientific">Xenopus laevis</name>
    <name type="common">African clawed frog</name>
    <dbReference type="NCBI Taxonomy" id="8355"/>
    <lineage>
        <taxon>Eukaryota</taxon>
        <taxon>Metazoa</taxon>
        <taxon>Chordata</taxon>
        <taxon>Craniata</taxon>
        <taxon>Vertebrata</taxon>
        <taxon>Euteleostomi</taxon>
        <taxon>Amphibia</taxon>
        <taxon>Batrachia</taxon>
        <taxon>Anura</taxon>
        <taxon>Pipoidea</taxon>
        <taxon>Pipidae</taxon>
        <taxon>Xenopodinae</taxon>
        <taxon>Xenopus</taxon>
        <taxon>Xenopus</taxon>
    </lineage>
</organism>
<keyword evidence="1" id="KW-1133">Transmembrane helix</keyword>
<reference evidence="3" key="1">
    <citation type="journal article" date="2016" name="Nature">
        <title>Genome evolution in the allotetraploid frog Xenopus laevis.</title>
        <authorList>
            <person name="Session A.M."/>
            <person name="Uno Y."/>
            <person name="Kwon T."/>
            <person name="Chapman J.A."/>
            <person name="Toyoda A."/>
            <person name="Takahashi S."/>
            <person name="Fukui A."/>
            <person name="Hikosaka A."/>
            <person name="Suzuki A."/>
            <person name="Kondo M."/>
            <person name="van Heeringen S.J."/>
            <person name="Quigley I."/>
            <person name="Heinz S."/>
            <person name="Ogino H."/>
            <person name="Ochi H."/>
            <person name="Hellsten U."/>
            <person name="Lyons J.B."/>
            <person name="Simakov O."/>
            <person name="Putnam N."/>
            <person name="Stites J."/>
            <person name="Kuroki Y."/>
            <person name="Tanaka T."/>
            <person name="Michiue T."/>
            <person name="Watanabe M."/>
            <person name="Bogdanovic O."/>
            <person name="Lister R."/>
            <person name="Georgiou G."/>
            <person name="Paranjpe S.S."/>
            <person name="van Kruijsbergen I."/>
            <person name="Shu S."/>
            <person name="Carlson J."/>
            <person name="Kinoshita T."/>
            <person name="Ohta Y."/>
            <person name="Mawaribuchi S."/>
            <person name="Jenkins J."/>
            <person name="Grimwood J."/>
            <person name="Schmutz J."/>
            <person name="Mitros T."/>
            <person name="Mozaffari S.V."/>
            <person name="Suzuki Y."/>
            <person name="Haramoto Y."/>
            <person name="Yamamoto T.S."/>
            <person name="Takagi C."/>
            <person name="Heald R."/>
            <person name="Miller K."/>
            <person name="Haudenschild C."/>
            <person name="Kitzman J."/>
            <person name="Nakayama T."/>
            <person name="Izutsu Y."/>
            <person name="Robert J."/>
            <person name="Fortriede J."/>
            <person name="Burns K."/>
            <person name="Lotay V."/>
            <person name="Karimi K."/>
            <person name="Yasuoka Y."/>
            <person name="Dichmann D.S."/>
            <person name="Flajnik M.F."/>
            <person name="Houston D.W."/>
            <person name="Shendure J."/>
            <person name="DuPasquier L."/>
            <person name="Vize P.D."/>
            <person name="Zorn A.M."/>
            <person name="Ito M."/>
            <person name="Marcotte E.M."/>
            <person name="Wallingford J.B."/>
            <person name="Ito Y."/>
            <person name="Asashima M."/>
            <person name="Ueno N."/>
            <person name="Matsuda Y."/>
            <person name="Veenstra G.J."/>
            <person name="Fujiyama A."/>
            <person name="Harland R.M."/>
            <person name="Taira M."/>
            <person name="Rokhsar D.S."/>
        </authorList>
    </citation>
    <scope>NUCLEOTIDE SEQUENCE [LARGE SCALE GENOMIC DNA]</scope>
    <source>
        <strain evidence="3">J</strain>
    </source>
</reference>
<dbReference type="SUPFAM" id="SSF52266">
    <property type="entry name" value="SGNH hydrolase"/>
    <property type="match status" value="1"/>
</dbReference>
<protein>
    <submittedName>
        <fullName evidence="2">Uncharacterized protein</fullName>
    </submittedName>
</protein>
<feature type="transmembrane region" description="Helical" evidence="1">
    <location>
        <begin position="50"/>
        <end position="71"/>
    </location>
</feature>
<dbReference type="AlphaFoldDB" id="A0A974CTG2"/>
<evidence type="ECO:0000313" key="3">
    <source>
        <dbReference type="Proteomes" id="UP000694892"/>
    </source>
</evidence>
<accession>A0A974CTG2</accession>
<proteinExistence type="predicted"/>